<dbReference type="CDD" id="cd00063">
    <property type="entry name" value="FN3"/>
    <property type="match status" value="2"/>
</dbReference>
<keyword evidence="3 21" id="KW-0597">Phosphoprotein</keyword>
<dbReference type="Pfam" id="PF00041">
    <property type="entry name" value="fn3"/>
    <property type="match status" value="1"/>
</dbReference>
<dbReference type="FunFam" id="1.10.510.10:FF:001227">
    <property type="entry name" value="Tyrosine-protein kinase receptor"/>
    <property type="match status" value="1"/>
</dbReference>
<evidence type="ECO:0000256" key="21">
    <source>
        <dbReference type="RuleBase" id="RU000312"/>
    </source>
</evidence>
<dbReference type="Gene3D" id="3.30.200.20">
    <property type="entry name" value="Phosphorylase Kinase, domain 1"/>
    <property type="match status" value="1"/>
</dbReference>
<dbReference type="InterPro" id="IPR050122">
    <property type="entry name" value="RTK"/>
</dbReference>
<keyword evidence="12 20" id="KW-0067">ATP-binding</keyword>
<feature type="domain" description="Fibronectin type-III" evidence="25">
    <location>
        <begin position="700"/>
        <end position="797"/>
    </location>
</feature>
<dbReference type="InterPro" id="IPR017441">
    <property type="entry name" value="Protein_kinase_ATP_BS"/>
</dbReference>
<dbReference type="InterPro" id="IPR003961">
    <property type="entry name" value="FN3_dom"/>
</dbReference>
<dbReference type="Gene3D" id="2.60.40.10">
    <property type="entry name" value="Immunoglobulins"/>
    <property type="match status" value="4"/>
</dbReference>
<dbReference type="InterPro" id="IPR011009">
    <property type="entry name" value="Kinase-like_dom_sf"/>
</dbReference>
<dbReference type="InterPro" id="IPR006212">
    <property type="entry name" value="Furin_repeat"/>
</dbReference>
<evidence type="ECO:0000256" key="14">
    <source>
        <dbReference type="ARBA" id="ARBA00023136"/>
    </source>
</evidence>
<evidence type="ECO:0000256" key="15">
    <source>
        <dbReference type="ARBA" id="ARBA00023137"/>
    </source>
</evidence>
<dbReference type="PROSITE" id="PS00239">
    <property type="entry name" value="RECEPTOR_TYR_KIN_II"/>
    <property type="match status" value="1"/>
</dbReference>
<dbReference type="GO" id="GO:0030424">
    <property type="term" value="C:axon"/>
    <property type="evidence" value="ECO:0007669"/>
    <property type="project" value="TreeGrafter"/>
</dbReference>
<dbReference type="GO" id="GO:0005524">
    <property type="term" value="F:ATP binding"/>
    <property type="evidence" value="ECO:0007669"/>
    <property type="project" value="UniProtKB-UniRule"/>
</dbReference>
<dbReference type="SUPFAM" id="SSF56112">
    <property type="entry name" value="Protein kinase-like (PK-like)"/>
    <property type="match status" value="1"/>
</dbReference>
<evidence type="ECO:0000256" key="16">
    <source>
        <dbReference type="ARBA" id="ARBA00023170"/>
    </source>
</evidence>
<dbReference type="SUPFAM" id="SSF52058">
    <property type="entry name" value="L domain-like"/>
    <property type="match status" value="2"/>
</dbReference>
<dbReference type="CDD" id="cd00064">
    <property type="entry name" value="FU"/>
    <property type="match status" value="1"/>
</dbReference>
<dbReference type="Pfam" id="PF01030">
    <property type="entry name" value="Recep_L_domain"/>
    <property type="match status" value="1"/>
</dbReference>
<dbReference type="PROSITE" id="PS00109">
    <property type="entry name" value="PROTEIN_KINASE_TYR"/>
    <property type="match status" value="1"/>
</dbReference>
<evidence type="ECO:0000256" key="10">
    <source>
        <dbReference type="ARBA" id="ARBA00022741"/>
    </source>
</evidence>
<keyword evidence="14 23" id="KW-0472">Membrane</keyword>
<dbReference type="GO" id="GO:0043560">
    <property type="term" value="F:insulin receptor substrate binding"/>
    <property type="evidence" value="ECO:0007669"/>
    <property type="project" value="TreeGrafter"/>
</dbReference>
<dbReference type="InterPro" id="IPR000494">
    <property type="entry name" value="Rcpt_L-dom"/>
</dbReference>
<dbReference type="PROSITE" id="PS50011">
    <property type="entry name" value="PROTEIN_KINASE_DOM"/>
    <property type="match status" value="1"/>
</dbReference>
<dbReference type="EMBL" id="KT355585">
    <property type="protein sequence ID" value="ALV82504.1"/>
    <property type="molecule type" value="mRNA"/>
</dbReference>
<dbReference type="SMART" id="SM00060">
    <property type="entry name" value="FN3"/>
    <property type="match status" value="3"/>
</dbReference>
<dbReference type="GO" id="GO:0005899">
    <property type="term" value="C:insulin receptor complex"/>
    <property type="evidence" value="ECO:0007669"/>
    <property type="project" value="TreeGrafter"/>
</dbReference>
<dbReference type="InterPro" id="IPR009030">
    <property type="entry name" value="Growth_fac_rcpt_cys_sf"/>
</dbReference>
<evidence type="ECO:0000256" key="1">
    <source>
        <dbReference type="ARBA" id="ARBA00001936"/>
    </source>
</evidence>
<comment type="subcellular location">
    <subcellularLocation>
        <location evidence="2">Membrane</location>
        <topology evidence="2">Single-pass type I membrane protein</topology>
    </subcellularLocation>
</comment>
<feature type="domain" description="Protein kinase" evidence="24">
    <location>
        <begin position="861"/>
        <end position="1132"/>
    </location>
</feature>
<evidence type="ECO:0000259" key="25">
    <source>
        <dbReference type="PROSITE" id="PS50853"/>
    </source>
</evidence>
<dbReference type="InterPro" id="IPR000719">
    <property type="entry name" value="Prot_kinase_dom"/>
</dbReference>
<evidence type="ECO:0000313" key="26">
    <source>
        <dbReference type="EMBL" id="ALV82504.1"/>
    </source>
</evidence>
<evidence type="ECO:0000256" key="6">
    <source>
        <dbReference type="ARBA" id="ARBA00022692"/>
    </source>
</evidence>
<keyword evidence="8" id="KW-0732">Signal</keyword>
<comment type="catalytic activity">
    <reaction evidence="19 21">
        <text>L-tyrosyl-[protein] + ATP = O-phospho-L-tyrosyl-[protein] + ADP + H(+)</text>
        <dbReference type="Rhea" id="RHEA:10596"/>
        <dbReference type="Rhea" id="RHEA-COMP:10136"/>
        <dbReference type="Rhea" id="RHEA-COMP:20101"/>
        <dbReference type="ChEBI" id="CHEBI:15378"/>
        <dbReference type="ChEBI" id="CHEBI:30616"/>
        <dbReference type="ChEBI" id="CHEBI:46858"/>
        <dbReference type="ChEBI" id="CHEBI:61978"/>
        <dbReference type="ChEBI" id="CHEBI:456216"/>
        <dbReference type="EC" id="2.7.10.1"/>
    </reaction>
</comment>
<keyword evidence="4" id="KW-0808">Transferase</keyword>
<dbReference type="EC" id="2.7.10.1" evidence="21"/>
<keyword evidence="6 21" id="KW-0812">Transmembrane</keyword>
<evidence type="ECO:0000256" key="3">
    <source>
        <dbReference type="ARBA" id="ARBA00022553"/>
    </source>
</evidence>
<keyword evidence="11" id="KW-0418">Kinase</keyword>
<dbReference type="InterPro" id="IPR036941">
    <property type="entry name" value="Rcpt_L-dom_sf"/>
</dbReference>
<protein>
    <recommendedName>
        <fullName evidence="21">Tyrosine-protein kinase receptor</fullName>
        <ecNumber evidence="21">2.7.10.1</ecNumber>
    </recommendedName>
</protein>
<evidence type="ECO:0000256" key="9">
    <source>
        <dbReference type="ARBA" id="ARBA00022737"/>
    </source>
</evidence>
<accession>A0A0U3SMN5</accession>
<evidence type="ECO:0000256" key="8">
    <source>
        <dbReference type="ARBA" id="ARBA00022729"/>
    </source>
</evidence>
<dbReference type="PROSITE" id="PS50853">
    <property type="entry name" value="FN3"/>
    <property type="match status" value="1"/>
</dbReference>
<evidence type="ECO:0000256" key="22">
    <source>
        <dbReference type="SAM" id="MobiDB-lite"/>
    </source>
</evidence>
<evidence type="ECO:0000256" key="23">
    <source>
        <dbReference type="SAM" id="Phobius"/>
    </source>
</evidence>
<keyword evidence="9" id="KW-0677">Repeat</keyword>
<dbReference type="SUPFAM" id="SSF49265">
    <property type="entry name" value="Fibronectin type III"/>
    <property type="match status" value="2"/>
</dbReference>
<dbReference type="GO" id="GO:0043410">
    <property type="term" value="P:positive regulation of MAPK cascade"/>
    <property type="evidence" value="ECO:0007669"/>
    <property type="project" value="TreeGrafter"/>
</dbReference>
<dbReference type="PANTHER" id="PTHR24416">
    <property type="entry name" value="TYROSINE-PROTEIN KINASE RECEPTOR"/>
    <property type="match status" value="1"/>
</dbReference>
<dbReference type="SMART" id="SM00219">
    <property type="entry name" value="TyrKc"/>
    <property type="match status" value="1"/>
</dbReference>
<dbReference type="GO" id="GO:0051897">
    <property type="term" value="P:positive regulation of phosphatidylinositol 3-kinase/protein kinase B signal transduction"/>
    <property type="evidence" value="ECO:0007669"/>
    <property type="project" value="TreeGrafter"/>
</dbReference>
<feature type="region of interest" description="Disordered" evidence="22">
    <location>
        <begin position="544"/>
        <end position="570"/>
    </location>
</feature>
<dbReference type="Gene3D" id="3.80.20.20">
    <property type="entry name" value="Receptor L-domain"/>
    <property type="match status" value="2"/>
</dbReference>
<dbReference type="InterPro" id="IPR013783">
    <property type="entry name" value="Ig-like_fold"/>
</dbReference>
<dbReference type="InterPro" id="IPR008266">
    <property type="entry name" value="Tyr_kinase_AS"/>
</dbReference>
<evidence type="ECO:0000256" key="12">
    <source>
        <dbReference type="ARBA" id="ARBA00022840"/>
    </source>
</evidence>
<dbReference type="PRINTS" id="PR00109">
    <property type="entry name" value="TYRKINASE"/>
</dbReference>
<keyword evidence="18" id="KW-0464">Manganese</keyword>
<evidence type="ECO:0000256" key="20">
    <source>
        <dbReference type="PROSITE-ProRule" id="PRU10141"/>
    </source>
</evidence>
<feature type="compositionally biased region" description="Basic and acidic residues" evidence="22">
    <location>
        <begin position="544"/>
        <end position="553"/>
    </location>
</feature>
<comment type="similarity">
    <text evidence="21">Belongs to the protein kinase superfamily. Tyr protein kinase family. Insulin receptor subfamily.</text>
</comment>
<reference evidence="26" key="1">
    <citation type="submission" date="2015-07" db="EMBL/GenBank/DDBJ databases">
        <title>The receptor tyrosine kinases in the Colorado potato beetle Leptinotarsa decemlineata (Say).</title>
        <authorList>
            <person name="Zhu T."/>
        </authorList>
    </citation>
    <scope>NUCLEOTIDE SEQUENCE</scope>
</reference>
<keyword evidence="13 23" id="KW-1133">Transmembrane helix</keyword>
<keyword evidence="17" id="KW-0325">Glycoprotein</keyword>
<dbReference type="SMART" id="SM00261">
    <property type="entry name" value="FU"/>
    <property type="match status" value="1"/>
</dbReference>
<dbReference type="InterPro" id="IPR020635">
    <property type="entry name" value="Tyr_kinase_cat_dom"/>
</dbReference>
<keyword evidence="7" id="KW-0479">Metal-binding</keyword>
<evidence type="ECO:0000256" key="18">
    <source>
        <dbReference type="ARBA" id="ARBA00023211"/>
    </source>
</evidence>
<evidence type="ECO:0000256" key="7">
    <source>
        <dbReference type="ARBA" id="ARBA00022723"/>
    </source>
</evidence>
<evidence type="ECO:0000256" key="5">
    <source>
        <dbReference type="ARBA" id="ARBA00022685"/>
    </source>
</evidence>
<evidence type="ECO:0000256" key="17">
    <source>
        <dbReference type="ARBA" id="ARBA00023180"/>
    </source>
</evidence>
<dbReference type="InterPro" id="IPR002011">
    <property type="entry name" value="Tyr_kinase_rcpt_2_CS"/>
</dbReference>
<dbReference type="GO" id="GO:0042593">
    <property type="term" value="P:glucose homeostasis"/>
    <property type="evidence" value="ECO:0007669"/>
    <property type="project" value="TreeGrafter"/>
</dbReference>
<evidence type="ECO:0000256" key="11">
    <source>
        <dbReference type="ARBA" id="ARBA00022777"/>
    </source>
</evidence>
<organism evidence="26">
    <name type="scientific">Leptinotarsa decemlineata</name>
    <name type="common">Colorado potato beetle</name>
    <name type="synonym">Doryphora decemlineata</name>
    <dbReference type="NCBI Taxonomy" id="7539"/>
    <lineage>
        <taxon>Eukaryota</taxon>
        <taxon>Metazoa</taxon>
        <taxon>Ecdysozoa</taxon>
        <taxon>Arthropoda</taxon>
        <taxon>Hexapoda</taxon>
        <taxon>Insecta</taxon>
        <taxon>Pterygota</taxon>
        <taxon>Neoptera</taxon>
        <taxon>Endopterygota</taxon>
        <taxon>Coleoptera</taxon>
        <taxon>Polyphaga</taxon>
        <taxon>Cucujiformia</taxon>
        <taxon>Chrysomeloidea</taxon>
        <taxon>Chrysomelidae</taxon>
        <taxon>Chrysomelinae</taxon>
        <taxon>Doryphorini</taxon>
        <taxon>Leptinotarsa</taxon>
    </lineage>
</organism>
<feature type="transmembrane region" description="Helical" evidence="23">
    <location>
        <begin position="801"/>
        <end position="825"/>
    </location>
</feature>
<evidence type="ECO:0000259" key="24">
    <source>
        <dbReference type="PROSITE" id="PS50011"/>
    </source>
</evidence>
<dbReference type="OrthoDB" id="5809444at2759"/>
<dbReference type="InterPro" id="IPR006211">
    <property type="entry name" value="Furin-like_Cys-rich_dom"/>
</dbReference>
<dbReference type="Pfam" id="PF00757">
    <property type="entry name" value="Furin-like"/>
    <property type="match status" value="1"/>
</dbReference>
<dbReference type="InterPro" id="IPR001245">
    <property type="entry name" value="Ser-Thr/Tyr_kinase_cat_dom"/>
</dbReference>
<dbReference type="PROSITE" id="PS00107">
    <property type="entry name" value="PROTEIN_KINASE_ATP"/>
    <property type="match status" value="1"/>
</dbReference>
<keyword evidence="15" id="KW-0829">Tyrosine-protein kinase</keyword>
<sequence length="1206" mass="138494">MLVLNTTLANSWDFQYHVRRACQCLHLLYLGFEFALVSSLKMFCFHGNFTLFQIGTDKLMFIARGLVKVDKCPHICFVNTIDWKRIGAARIHFNNLNNGTCDACSANCKGYCWNSTSCQITDTENCHIECLGCSRPNSADHCYACKNYDDNGTCVDKCPPNKYVHNYANKCVTKEECHTMVKKLHWWTHDGHCVSECPQFYQEISFIDQKGINQTMCRLCGDKCVRLCSGDTIDNMAKLQEFRGCTHVYGSLAVKIKSLDPTSLPMNLEEYLGSIKYIDGSLTVGRTNDLGSLDFLKNLRYIGGNDVNNTYTIFMYENHNLQKLWNFDDPKFQLKIGKGKIRFHNNPLLCTIEIEKLSNITGVEYSKLEVSPYSNGDKTTCFPQKMNVTVHPWSTNATLMWDEKALNKCDNYVGFTIYFKVHKLGEASFTDSKDVCVRNEWKSIFTTNTSFVLSNLEADSRYAFYIKIYCVSKDTFQSTMMYFVTLPDDPDIPENVVLEAIDHTTIQLRWRPPLHINGVLAYYKIDFNEQPDEAVDRNYCEQPRTIEGEKTDTDSNSQDIMHKPENKTTKKEPVEDDCECVEPLKFDDISIQTIDQRFELCDLFAQSKFQRDDCKHFLYQPVSGDMPKLQKRDDNNNTYSSFNKQLIIGANDTAYNITNLKHFTLYIFYFSACNHPKEKHKCSSVLMYSMRTMKKIDADDVEEVNVEVIDNTDVKLTWKEPSNPNSRVVAYRIKYNKVDAGHSHLYKECLSKDGKFNGTELILKNLTPGKYSLTVQAESLAGIGRYSETKYFTIEAPSADISIMVTTILVSLFILSGSVAIYLWYRRKRKLERMHLITSINPDYDGAIYVEDEWELERDDIDIQTNLGQGTFGTVYYGVIKSRNAPCAVKTINKSLTLHEHMEFLNEASVMKSFSNCHHVVKLIGVVSKGQPPLVVMELMDRGDLKKFLRRTRDSSHNLTSNEIYRMSVEIADGMAYLAAKKFVHRDLAARNCMVSGDRTVKIGDFGMARDIYETDYYRKGTKGLLPVRWMAPESLADGVFTSDSDVWSYGIVLWEIATLAEQPYQGLSNEQVLQFTTSRGRLERPAECSDLLYEIMRSCWMWRPNDRPTFWDIVERLENHVGQDFQLLSFIHSREGLEHRIKNGRQRAFNPPAVGIEPQEDLFSHYNVSDDEVSLHVGTVPSRPSFLEATLYPSRESRFSPIDFD</sequence>
<feature type="compositionally biased region" description="Basic and acidic residues" evidence="22">
    <location>
        <begin position="560"/>
        <end position="570"/>
    </location>
</feature>
<dbReference type="Gene3D" id="2.10.220.10">
    <property type="entry name" value="Hormone Receptor, Insulin-like Growth Factor Receptor 1, Chain A, domain 2"/>
    <property type="match status" value="1"/>
</dbReference>
<dbReference type="GO" id="GO:0046872">
    <property type="term" value="F:metal ion binding"/>
    <property type="evidence" value="ECO:0007669"/>
    <property type="project" value="UniProtKB-KW"/>
</dbReference>
<keyword evidence="5" id="KW-0165">Cleavage on pair of basic residues</keyword>
<dbReference type="Pfam" id="PF07714">
    <property type="entry name" value="PK_Tyr_Ser-Thr"/>
    <property type="match status" value="1"/>
</dbReference>
<comment type="cofactor">
    <cofactor evidence="1">
        <name>Mn(2+)</name>
        <dbReference type="ChEBI" id="CHEBI:29035"/>
    </cofactor>
</comment>
<evidence type="ECO:0000256" key="19">
    <source>
        <dbReference type="ARBA" id="ARBA00051243"/>
    </source>
</evidence>
<evidence type="ECO:0000256" key="4">
    <source>
        <dbReference type="ARBA" id="ARBA00022679"/>
    </source>
</evidence>
<dbReference type="GO" id="GO:0005009">
    <property type="term" value="F:insulin receptor activity"/>
    <property type="evidence" value="ECO:0007669"/>
    <property type="project" value="TreeGrafter"/>
</dbReference>
<dbReference type="InterPro" id="IPR036116">
    <property type="entry name" value="FN3_sf"/>
</dbReference>
<dbReference type="AlphaFoldDB" id="A0A0U3SMN5"/>
<name>A0A0U3SMN5_LEPDE</name>
<proteinExistence type="evidence at transcript level"/>
<feature type="binding site" evidence="20">
    <location>
        <position position="890"/>
    </location>
    <ligand>
        <name>ATP</name>
        <dbReference type="ChEBI" id="CHEBI:30616"/>
    </ligand>
</feature>
<dbReference type="Gene3D" id="1.10.510.10">
    <property type="entry name" value="Transferase(Phosphotransferase) domain 1"/>
    <property type="match status" value="1"/>
</dbReference>
<keyword evidence="10 20" id="KW-0547">Nucleotide-binding</keyword>
<dbReference type="SUPFAM" id="SSF57184">
    <property type="entry name" value="Growth factor receptor domain"/>
    <property type="match status" value="1"/>
</dbReference>
<keyword evidence="16 21" id="KW-0675">Receptor</keyword>
<dbReference type="PANTHER" id="PTHR24416:SF525">
    <property type="entry name" value="INSULIN-LIKE RECEPTOR"/>
    <property type="match status" value="1"/>
</dbReference>
<evidence type="ECO:0000256" key="13">
    <source>
        <dbReference type="ARBA" id="ARBA00022989"/>
    </source>
</evidence>
<evidence type="ECO:0000256" key="2">
    <source>
        <dbReference type="ARBA" id="ARBA00004479"/>
    </source>
</evidence>